<comment type="caution">
    <text evidence="1">The sequence shown here is derived from an EMBL/GenBank/DDBJ whole genome shotgun (WGS) entry which is preliminary data.</text>
</comment>
<sequence length="208" mass="22825">MPLHPVDYAAFSIFTSFSLALGLYYSICKKKDSTRCYDDKRNTSGRSGIQHEEVFLGGRSIPSWLLAISLLASVATGVGVVSHSAHQYAYGFHFAWNIAAMALATPCIVYFFLPVLYALKVTSVFEQILGAVSIYSAGSWNVNKVDFGVSCGADCVQGIVLFAAPLVIIGKILHDSAHLDVPLRPLSDLDTKQGFLRSPRYFPRIHQF</sequence>
<keyword evidence="2" id="KW-1185">Reference proteome</keyword>
<evidence type="ECO:0000313" key="1">
    <source>
        <dbReference type="EMBL" id="KAH7973902.1"/>
    </source>
</evidence>
<dbReference type="Proteomes" id="UP000821865">
    <property type="component" value="Chromosome 10"/>
</dbReference>
<dbReference type="EMBL" id="CM023479">
    <property type="protein sequence ID" value="KAH7973902.1"/>
    <property type="molecule type" value="Genomic_DNA"/>
</dbReference>
<name>A0ACB8DMZ4_DERSI</name>
<organism evidence="1 2">
    <name type="scientific">Dermacentor silvarum</name>
    <name type="common">Tick</name>
    <dbReference type="NCBI Taxonomy" id="543639"/>
    <lineage>
        <taxon>Eukaryota</taxon>
        <taxon>Metazoa</taxon>
        <taxon>Ecdysozoa</taxon>
        <taxon>Arthropoda</taxon>
        <taxon>Chelicerata</taxon>
        <taxon>Arachnida</taxon>
        <taxon>Acari</taxon>
        <taxon>Parasitiformes</taxon>
        <taxon>Ixodida</taxon>
        <taxon>Ixodoidea</taxon>
        <taxon>Ixodidae</taxon>
        <taxon>Rhipicephalinae</taxon>
        <taxon>Dermacentor</taxon>
    </lineage>
</organism>
<accession>A0ACB8DMZ4</accession>
<protein>
    <submittedName>
        <fullName evidence="1">Uncharacterized protein</fullName>
    </submittedName>
</protein>
<evidence type="ECO:0000313" key="2">
    <source>
        <dbReference type="Proteomes" id="UP000821865"/>
    </source>
</evidence>
<proteinExistence type="predicted"/>
<reference evidence="1" key="1">
    <citation type="submission" date="2020-05" db="EMBL/GenBank/DDBJ databases">
        <title>Large-scale comparative analyses of tick genomes elucidate their genetic diversity and vector capacities.</title>
        <authorList>
            <person name="Jia N."/>
            <person name="Wang J."/>
            <person name="Shi W."/>
            <person name="Du L."/>
            <person name="Sun Y."/>
            <person name="Zhan W."/>
            <person name="Jiang J."/>
            <person name="Wang Q."/>
            <person name="Zhang B."/>
            <person name="Ji P."/>
            <person name="Sakyi L.B."/>
            <person name="Cui X."/>
            <person name="Yuan T."/>
            <person name="Jiang B."/>
            <person name="Yang W."/>
            <person name="Lam T.T.-Y."/>
            <person name="Chang Q."/>
            <person name="Ding S."/>
            <person name="Wang X."/>
            <person name="Zhu J."/>
            <person name="Ruan X."/>
            <person name="Zhao L."/>
            <person name="Wei J."/>
            <person name="Que T."/>
            <person name="Du C."/>
            <person name="Cheng J."/>
            <person name="Dai P."/>
            <person name="Han X."/>
            <person name="Huang E."/>
            <person name="Gao Y."/>
            <person name="Liu J."/>
            <person name="Shao H."/>
            <person name="Ye R."/>
            <person name="Li L."/>
            <person name="Wei W."/>
            <person name="Wang X."/>
            <person name="Wang C."/>
            <person name="Yang T."/>
            <person name="Huo Q."/>
            <person name="Li W."/>
            <person name="Guo W."/>
            <person name="Chen H."/>
            <person name="Zhou L."/>
            <person name="Ni X."/>
            <person name="Tian J."/>
            <person name="Zhou Y."/>
            <person name="Sheng Y."/>
            <person name="Liu T."/>
            <person name="Pan Y."/>
            <person name="Xia L."/>
            <person name="Li J."/>
            <person name="Zhao F."/>
            <person name="Cao W."/>
        </authorList>
    </citation>
    <scope>NUCLEOTIDE SEQUENCE</scope>
    <source>
        <strain evidence="1">Dsil-2018</strain>
    </source>
</reference>
<gene>
    <name evidence="1" type="ORF">HPB49_006798</name>
</gene>